<gene>
    <name evidence="2" type="ORF">HYPSUDRAFT_210147</name>
</gene>
<name>A0A0D2NW33_HYPSF</name>
<feature type="region of interest" description="Disordered" evidence="1">
    <location>
        <begin position="209"/>
        <end position="233"/>
    </location>
</feature>
<accession>A0A0D2NW33</accession>
<evidence type="ECO:0000256" key="1">
    <source>
        <dbReference type="SAM" id="MobiDB-lite"/>
    </source>
</evidence>
<evidence type="ECO:0000313" key="2">
    <source>
        <dbReference type="EMBL" id="KJA12760.1"/>
    </source>
</evidence>
<keyword evidence="3" id="KW-1185">Reference proteome</keyword>
<dbReference type="EMBL" id="KN817925">
    <property type="protein sequence ID" value="KJA12760.1"/>
    <property type="molecule type" value="Genomic_DNA"/>
</dbReference>
<protein>
    <submittedName>
        <fullName evidence="2">Uncharacterized protein</fullName>
    </submittedName>
</protein>
<reference evidence="3" key="1">
    <citation type="submission" date="2014-04" db="EMBL/GenBank/DDBJ databases">
        <title>Evolutionary Origins and Diversification of the Mycorrhizal Mutualists.</title>
        <authorList>
            <consortium name="DOE Joint Genome Institute"/>
            <consortium name="Mycorrhizal Genomics Consortium"/>
            <person name="Kohler A."/>
            <person name="Kuo A."/>
            <person name="Nagy L.G."/>
            <person name="Floudas D."/>
            <person name="Copeland A."/>
            <person name="Barry K.W."/>
            <person name="Cichocki N."/>
            <person name="Veneault-Fourrey C."/>
            <person name="LaButti K."/>
            <person name="Lindquist E.A."/>
            <person name="Lipzen A."/>
            <person name="Lundell T."/>
            <person name="Morin E."/>
            <person name="Murat C."/>
            <person name="Riley R."/>
            <person name="Ohm R."/>
            <person name="Sun H."/>
            <person name="Tunlid A."/>
            <person name="Henrissat B."/>
            <person name="Grigoriev I.V."/>
            <person name="Hibbett D.S."/>
            <person name="Martin F."/>
        </authorList>
    </citation>
    <scope>NUCLEOTIDE SEQUENCE [LARGE SCALE GENOMIC DNA]</scope>
    <source>
        <strain evidence="3">FD-334 SS-4</strain>
    </source>
</reference>
<organism evidence="2 3">
    <name type="scientific">Hypholoma sublateritium (strain FD-334 SS-4)</name>
    <dbReference type="NCBI Taxonomy" id="945553"/>
    <lineage>
        <taxon>Eukaryota</taxon>
        <taxon>Fungi</taxon>
        <taxon>Dikarya</taxon>
        <taxon>Basidiomycota</taxon>
        <taxon>Agaricomycotina</taxon>
        <taxon>Agaricomycetes</taxon>
        <taxon>Agaricomycetidae</taxon>
        <taxon>Agaricales</taxon>
        <taxon>Agaricineae</taxon>
        <taxon>Strophariaceae</taxon>
        <taxon>Hypholoma</taxon>
    </lineage>
</organism>
<sequence>MRTRDALISGAPGGAARALSWCGISTRAGRPTPLSSIVPIVDHHALACTTHPQAQVRDPHARSIFRPCASPPVRFRGSSLDTERRRPPRARWWWGLWSPVVRCEVVYSAGRALMHAVAAMRDALTHCCVEGGGRLAPGRSAMLSRALFIAAPPLWHPPTPHGTSAHFAAELSFNSSPEALPVALLVARISGLNRRSRNNAYASNASRVGAVPRPKVPPVRNTGAPARRRAAQTHPLRALTRCVRTPIRAADRAENEPFATRDGSIFNVQRSAFVHPPPCLRHIHPPLSLSRRPSVHTAPPHLSLPPPASPLAKPRACRSHTPNIRPRGRSH</sequence>
<proteinExistence type="predicted"/>
<dbReference type="Proteomes" id="UP000054270">
    <property type="component" value="Unassembled WGS sequence"/>
</dbReference>
<dbReference type="AlphaFoldDB" id="A0A0D2NW33"/>
<evidence type="ECO:0000313" key="3">
    <source>
        <dbReference type="Proteomes" id="UP000054270"/>
    </source>
</evidence>
<feature type="region of interest" description="Disordered" evidence="1">
    <location>
        <begin position="290"/>
        <end position="331"/>
    </location>
</feature>